<evidence type="ECO:0000313" key="2">
    <source>
        <dbReference type="Proteomes" id="UP001057452"/>
    </source>
</evidence>
<proteinExistence type="predicted"/>
<dbReference type="Proteomes" id="UP001057452">
    <property type="component" value="Chromosome 13"/>
</dbReference>
<reference evidence="1" key="1">
    <citation type="submission" date="2022-05" db="EMBL/GenBank/DDBJ databases">
        <title>Chromosome-level genome of Chaenocephalus aceratus.</title>
        <authorList>
            <person name="Park H."/>
        </authorList>
    </citation>
    <scope>NUCLEOTIDE SEQUENCE</scope>
    <source>
        <strain evidence="1">KU_202001</strain>
    </source>
</reference>
<accession>A0ACB9WN44</accession>
<dbReference type="EMBL" id="CM043797">
    <property type="protein sequence ID" value="KAI4814866.1"/>
    <property type="molecule type" value="Genomic_DNA"/>
</dbReference>
<evidence type="ECO:0000313" key="1">
    <source>
        <dbReference type="EMBL" id="KAI4814866.1"/>
    </source>
</evidence>
<name>A0ACB9WN44_CHAAC</name>
<organism evidence="1 2">
    <name type="scientific">Chaenocephalus aceratus</name>
    <name type="common">Blackfin icefish</name>
    <name type="synonym">Chaenichthys aceratus</name>
    <dbReference type="NCBI Taxonomy" id="36190"/>
    <lineage>
        <taxon>Eukaryota</taxon>
        <taxon>Metazoa</taxon>
        <taxon>Chordata</taxon>
        <taxon>Craniata</taxon>
        <taxon>Vertebrata</taxon>
        <taxon>Euteleostomi</taxon>
        <taxon>Actinopterygii</taxon>
        <taxon>Neopterygii</taxon>
        <taxon>Teleostei</taxon>
        <taxon>Neoteleostei</taxon>
        <taxon>Acanthomorphata</taxon>
        <taxon>Eupercaria</taxon>
        <taxon>Perciformes</taxon>
        <taxon>Notothenioidei</taxon>
        <taxon>Channichthyidae</taxon>
        <taxon>Chaenocephalus</taxon>
    </lineage>
</organism>
<sequence>MWQEARKHERKLRGMMVDYKRRGERRREYYEKIKKDPAQFLQVHGRAYKIHLDPAVATAAESPINMMPWQGDANNMIDRFDVRAHLDYIPTYTPPLLSTSNPEQDMEERKCNYERYRGLVQNDFANISEEQCLYQIYLDELYGGLQKPNEDEKKKLAEKKATIGYTYEDSTVMEPDLQSDKEEDDSENSESEEDEGIPDIDVEVDVDELNEEQVLDVNKMATPYGMAEGDFVRMLRKDKEEVEAIKHAKALEAEKAMYSGRRSRRQRREFREKRLKGRQISPPSYARRDSPTYDPYKRPEMESSSESRSRSRSPGPEKITFITSYGACSTLQVIAGAPGRAGNGGAASWKRRDRTRSRSNDRERGRDRDRDRDRRRYSARRRTKSRSSSRQGGSSRRGGRSSGGHRRADSGSKSPSRSPSRSNRTPSPHRGAPPSSNTICDKLRKPDTPGGKETGAAKNKMTPQEKLKIKMQKALNRQSKADKRAAQVKVQQQESKRQEREGELRAMARKIRMNHSPSPSKHGREHSSHRRRSRSRSRSPPYRY</sequence>
<protein>
    <submittedName>
        <fullName evidence="1">Uncharacterized protein</fullName>
    </submittedName>
</protein>
<comment type="caution">
    <text evidence="1">The sequence shown here is derived from an EMBL/GenBank/DDBJ whole genome shotgun (WGS) entry which is preliminary data.</text>
</comment>
<gene>
    <name evidence="1" type="ORF">KUCAC02_005048</name>
</gene>
<keyword evidence="2" id="KW-1185">Reference proteome</keyword>